<evidence type="ECO:0000313" key="2">
    <source>
        <dbReference type="Proteomes" id="UP000628448"/>
    </source>
</evidence>
<evidence type="ECO:0000313" key="1">
    <source>
        <dbReference type="EMBL" id="MBG9378552.1"/>
    </source>
</evidence>
<dbReference type="EMBL" id="JADWYR010000003">
    <property type="protein sequence ID" value="MBG9378552.1"/>
    <property type="molecule type" value="Genomic_DNA"/>
</dbReference>
<keyword evidence="2" id="KW-1185">Reference proteome</keyword>
<gene>
    <name evidence="1" type="ORF">I5907_20115</name>
</gene>
<name>A0A931H067_9BACT</name>
<dbReference type="AlphaFoldDB" id="A0A931H067"/>
<organism evidence="1 2">
    <name type="scientific">Panacibacter microcysteis</name>
    <dbReference type="NCBI Taxonomy" id="2793269"/>
    <lineage>
        <taxon>Bacteria</taxon>
        <taxon>Pseudomonadati</taxon>
        <taxon>Bacteroidota</taxon>
        <taxon>Chitinophagia</taxon>
        <taxon>Chitinophagales</taxon>
        <taxon>Chitinophagaceae</taxon>
        <taxon>Panacibacter</taxon>
    </lineage>
</organism>
<accession>A0A931H067</accession>
<reference evidence="1" key="1">
    <citation type="submission" date="2020-11" db="EMBL/GenBank/DDBJ databases">
        <title>Bacterial whole genome sequence for Panacibacter sp. DH6.</title>
        <authorList>
            <person name="Le V."/>
            <person name="Ko S."/>
            <person name="Ahn C.-Y."/>
            <person name="Oh H.-M."/>
        </authorList>
    </citation>
    <scope>NUCLEOTIDE SEQUENCE</scope>
    <source>
        <strain evidence="1">DH6</strain>
    </source>
</reference>
<dbReference type="Proteomes" id="UP000628448">
    <property type="component" value="Unassembled WGS sequence"/>
</dbReference>
<comment type="caution">
    <text evidence="1">The sequence shown here is derived from an EMBL/GenBank/DDBJ whole genome shotgun (WGS) entry which is preliminary data.</text>
</comment>
<protein>
    <submittedName>
        <fullName evidence="1">Uncharacterized protein</fullName>
    </submittedName>
</protein>
<sequence length="158" mass="18150">MEKNIMSYTSKEKYDAIMAIGQYGKAEISVSVYEDLEKFNLIIIVRHNDIISGATLTYSGAELFRRLKKSDDYAALIKNDFQTVFNGVVFFFHKTGTTNPFASYNISFNNNGTVKNFSMLKTHNAIWKIEHNVLPSWVQEMEMEFSEAIIHNEQSQQA</sequence>
<proteinExistence type="predicted"/>